<dbReference type="GO" id="GO:0009401">
    <property type="term" value="P:phosphoenolpyruvate-dependent sugar phosphotransferase system"/>
    <property type="evidence" value="ECO:0007669"/>
    <property type="project" value="UniProtKB-KW"/>
</dbReference>
<feature type="region of interest" description="Disordered" evidence="16">
    <location>
        <begin position="240"/>
        <end position="271"/>
    </location>
</feature>
<evidence type="ECO:0000313" key="20">
    <source>
        <dbReference type="Proteomes" id="UP000199347"/>
    </source>
</evidence>
<dbReference type="SUPFAM" id="SSF52009">
    <property type="entry name" value="Phosphohistidine domain"/>
    <property type="match status" value="1"/>
</dbReference>
<dbReference type="PROSITE" id="PS51096">
    <property type="entry name" value="PTS_EIIA_TYPE_4"/>
    <property type="match status" value="1"/>
</dbReference>
<dbReference type="PANTHER" id="PTHR46244:SF6">
    <property type="entry name" value="PHOSPHOENOLPYRUVATE-PROTEIN PHOSPHOTRANSFERASE"/>
    <property type="match status" value="1"/>
</dbReference>
<evidence type="ECO:0000256" key="6">
    <source>
        <dbReference type="ARBA" id="ARBA00007837"/>
    </source>
</evidence>
<dbReference type="GO" id="GO:0047324">
    <property type="term" value="F:phosphoenolpyruvate-glycerone phosphotransferase activity"/>
    <property type="evidence" value="ECO:0007669"/>
    <property type="project" value="UniProtKB-EC"/>
</dbReference>
<comment type="subcellular location">
    <subcellularLocation>
        <location evidence="5">Cytoplasm</location>
    </subcellularLocation>
</comment>
<proteinExistence type="inferred from homology"/>
<evidence type="ECO:0000256" key="14">
    <source>
        <dbReference type="ARBA" id="ARBA00022842"/>
    </source>
</evidence>
<accession>A0A1G5MVW0</accession>
<dbReference type="OrthoDB" id="9765468at2"/>
<dbReference type="Gene3D" id="1.10.274.10">
    <property type="entry name" value="PtsI, HPr-binding domain"/>
    <property type="match status" value="1"/>
</dbReference>
<evidence type="ECO:0000259" key="18">
    <source>
        <dbReference type="PROSITE" id="PS51350"/>
    </source>
</evidence>
<dbReference type="PROSITE" id="PS51350">
    <property type="entry name" value="PTS_HPR_DOM"/>
    <property type="match status" value="1"/>
</dbReference>
<evidence type="ECO:0000256" key="12">
    <source>
        <dbReference type="ARBA" id="ARBA00022723"/>
    </source>
</evidence>
<dbReference type="NCBIfam" id="TIGR01003">
    <property type="entry name" value="PTS_HPr_family"/>
    <property type="match status" value="1"/>
</dbReference>
<dbReference type="InterPro" id="IPR012844">
    <property type="entry name" value="DhaM_N"/>
</dbReference>
<dbReference type="NCBIfam" id="TIGR02364">
    <property type="entry name" value="dha_pts"/>
    <property type="match status" value="1"/>
</dbReference>
<dbReference type="InterPro" id="IPR036637">
    <property type="entry name" value="Phosphohistidine_dom_sf"/>
</dbReference>
<keyword evidence="7" id="KW-0813">Transport</keyword>
<evidence type="ECO:0000256" key="8">
    <source>
        <dbReference type="ARBA" id="ARBA00022490"/>
    </source>
</evidence>
<dbReference type="InterPro" id="IPR000032">
    <property type="entry name" value="HPr-like"/>
</dbReference>
<comment type="catalytic activity">
    <reaction evidence="1">
        <text>L-histidyl-[protein] + phosphoenolpyruvate = N(pros)-phospho-L-histidyl-[protein] + pyruvate</text>
        <dbReference type="Rhea" id="RHEA:23880"/>
        <dbReference type="Rhea" id="RHEA-COMP:9745"/>
        <dbReference type="Rhea" id="RHEA-COMP:9746"/>
        <dbReference type="ChEBI" id="CHEBI:15361"/>
        <dbReference type="ChEBI" id="CHEBI:29979"/>
        <dbReference type="ChEBI" id="CHEBI:58702"/>
        <dbReference type="ChEBI" id="CHEBI:64837"/>
        <dbReference type="EC" id="2.7.3.9"/>
    </reaction>
</comment>
<evidence type="ECO:0000313" key="19">
    <source>
        <dbReference type="EMBL" id="SCZ29246.1"/>
    </source>
</evidence>
<evidence type="ECO:0000256" key="13">
    <source>
        <dbReference type="ARBA" id="ARBA00022777"/>
    </source>
</evidence>
<evidence type="ECO:0000259" key="17">
    <source>
        <dbReference type="PROSITE" id="PS51096"/>
    </source>
</evidence>
<keyword evidence="12" id="KW-0479">Metal-binding</keyword>
<evidence type="ECO:0000256" key="5">
    <source>
        <dbReference type="ARBA" id="ARBA00004496"/>
    </source>
</evidence>
<dbReference type="Gene3D" id="3.40.50.510">
    <property type="entry name" value="Phosphotransferase system, mannose-type IIA component"/>
    <property type="match status" value="1"/>
</dbReference>
<dbReference type="Pfam" id="PF00391">
    <property type="entry name" value="PEP-utilizers"/>
    <property type="match status" value="1"/>
</dbReference>
<keyword evidence="20" id="KW-1185">Reference proteome</keyword>
<dbReference type="InterPro" id="IPR036618">
    <property type="entry name" value="PtsI_HPr-bd_sf"/>
</dbReference>
<dbReference type="RefSeq" id="WP_092810419.1">
    <property type="nucleotide sequence ID" value="NZ_FMVW01000002.1"/>
</dbReference>
<keyword evidence="10" id="KW-0808">Transferase</keyword>
<evidence type="ECO:0000256" key="4">
    <source>
        <dbReference type="ARBA" id="ARBA00002788"/>
    </source>
</evidence>
<dbReference type="Pfam" id="PF02896">
    <property type="entry name" value="PEP-utilizers_C"/>
    <property type="match status" value="1"/>
</dbReference>
<gene>
    <name evidence="19" type="ORF">SAMN03080610_01105</name>
</gene>
<keyword evidence="9" id="KW-0762">Sugar transport</keyword>
<dbReference type="EMBL" id="FMVW01000002">
    <property type="protein sequence ID" value="SCZ29246.1"/>
    <property type="molecule type" value="Genomic_DNA"/>
</dbReference>
<reference evidence="19 20" key="1">
    <citation type="submission" date="2016-10" db="EMBL/GenBank/DDBJ databases">
        <authorList>
            <person name="de Groot N.N."/>
        </authorList>
    </citation>
    <scope>NUCLEOTIDE SEQUENCE [LARGE SCALE GENOMIC DNA]</scope>
    <source>
        <strain evidence="19 20">DSM 2698</strain>
    </source>
</reference>
<dbReference type="InterPro" id="IPR008279">
    <property type="entry name" value="PEP-util_enz_mobile_dom"/>
</dbReference>
<dbReference type="STRING" id="1120955.SAMN03080610_01105"/>
<organism evidence="19 20">
    <name type="scientific">Afifella marina DSM 2698</name>
    <dbReference type="NCBI Taxonomy" id="1120955"/>
    <lineage>
        <taxon>Bacteria</taxon>
        <taxon>Pseudomonadati</taxon>
        <taxon>Pseudomonadota</taxon>
        <taxon>Alphaproteobacteria</taxon>
        <taxon>Hyphomicrobiales</taxon>
        <taxon>Afifellaceae</taxon>
        <taxon>Afifella</taxon>
    </lineage>
</organism>
<sequence>MIGIVVVSHSARLAEGVKELADGMTQVEIPIAAAGGVDDPENPLGTDGIRVLEAIHEVMSDEGVLIFADLGSAKLSADMAIDLLEPDEQEKVKFCDAPLVEGVLAAAVQIASGGKLADVMREAQEAGAVAAPEADTAETDAPAARDDSNTRAEEFVIRNHHGLHARPASLLVQTMNGFDGDIRLENLTKGKKPVNAKSINGIMLSAVTGNDHVRLTASPEEADAVFAAMRRLVEDNFGEDDEVPAEAPAPSAPAPSEAQAAPSAGTSEAPEATDTLTGITIAPGFALGPLHHVRQEMPTIEAAKIDDPDAEIARFDKALAEAEAEIEAAMQAMGDSLSDYDRQIFSAHITYLHDPEITGGVRERIRSEKLAAASVWQETMSELADTYSGLEDKLLQGRAADIVDVGQRVLRFLIGDEAASALPDEPAILAFHELHPSDVLRLADTSVLGICSAVGGETSHAGILASNLSIPVVFSLGEGLNGVKDGQKVLLDGGKARLDLEPDPDDIAKMERDRAAFEALRAEAEAAKDLAAETKDGHLVRAAANMAALEELAAVADSGAEEIGLMRTEFLFMDRDAAPDEDEQTEIYKRIIAGLKGKPLTVRTMDIGGDKPVAYMDRPAEENPNLGWRGLRYSLDETALFDTQLAAILRASVEGPVRIMFPMVATLQELRAAKDRLQAVKDRLGKAGQPFDDKLEIGIMIEVPAAAEMADLLAPEVDFFSIGTNDLTQYMMAADRANPKVQKLSDPLQPAVLRMVARAIAAAHEAGIWIGMCGAMAGNRLAAPVLLGLGLDEFSMKPTDIGSFKLTIRRLTKPACEELAAEVLKLDGAEAVRKRVAAFLDEIETT</sequence>
<dbReference type="GO" id="GO:0046872">
    <property type="term" value="F:metal ion binding"/>
    <property type="evidence" value="ECO:0007669"/>
    <property type="project" value="UniProtKB-KW"/>
</dbReference>
<comment type="catalytic activity">
    <reaction evidence="2">
        <text>dihydroxyacetone + phosphoenolpyruvate = dihydroxyacetone phosphate + pyruvate</text>
        <dbReference type="Rhea" id="RHEA:18381"/>
        <dbReference type="ChEBI" id="CHEBI:15361"/>
        <dbReference type="ChEBI" id="CHEBI:16016"/>
        <dbReference type="ChEBI" id="CHEBI:57642"/>
        <dbReference type="ChEBI" id="CHEBI:58702"/>
        <dbReference type="EC" id="2.7.1.121"/>
    </reaction>
</comment>
<dbReference type="InterPro" id="IPR006318">
    <property type="entry name" value="PTS_EI-like"/>
</dbReference>
<dbReference type="AlphaFoldDB" id="A0A1G5MVW0"/>
<comment type="similarity">
    <text evidence="6">Belongs to the PEP-utilizing enzyme family.</text>
</comment>
<dbReference type="GO" id="GO:0016020">
    <property type="term" value="C:membrane"/>
    <property type="evidence" value="ECO:0007669"/>
    <property type="project" value="InterPro"/>
</dbReference>
<dbReference type="InterPro" id="IPR000121">
    <property type="entry name" value="PEP_util_C"/>
</dbReference>
<protein>
    <submittedName>
        <fullName evidence="19">Phosphocarrier protein FPr</fullName>
    </submittedName>
</protein>
<evidence type="ECO:0000256" key="9">
    <source>
        <dbReference type="ARBA" id="ARBA00022597"/>
    </source>
</evidence>
<evidence type="ECO:0000256" key="10">
    <source>
        <dbReference type="ARBA" id="ARBA00022679"/>
    </source>
</evidence>
<dbReference type="PRINTS" id="PR00107">
    <property type="entry name" value="PHOSPHOCPHPR"/>
</dbReference>
<dbReference type="SUPFAM" id="SSF55594">
    <property type="entry name" value="HPr-like"/>
    <property type="match status" value="1"/>
</dbReference>
<dbReference type="Gene3D" id="3.30.1340.10">
    <property type="entry name" value="HPr-like"/>
    <property type="match status" value="1"/>
</dbReference>
<feature type="compositionally biased region" description="Low complexity" evidence="16">
    <location>
        <begin position="245"/>
        <end position="264"/>
    </location>
</feature>
<dbReference type="Gene3D" id="3.50.30.10">
    <property type="entry name" value="Phosphohistidine domain"/>
    <property type="match status" value="1"/>
</dbReference>
<dbReference type="InterPro" id="IPR036662">
    <property type="entry name" value="PTS_EIIA_man-typ_sf"/>
</dbReference>
<dbReference type="InterPro" id="IPR004701">
    <property type="entry name" value="PTS_EIIA_man-typ"/>
</dbReference>
<dbReference type="Proteomes" id="UP000199347">
    <property type="component" value="Unassembled WGS sequence"/>
</dbReference>
<dbReference type="SUPFAM" id="SSF47831">
    <property type="entry name" value="Enzyme I of the PEP:sugar phosphotransferase system HPr-binding (sub)domain"/>
    <property type="match status" value="1"/>
</dbReference>
<keyword evidence="13" id="KW-0418">Kinase</keyword>
<evidence type="ECO:0000256" key="2">
    <source>
        <dbReference type="ARBA" id="ARBA00001113"/>
    </source>
</evidence>
<dbReference type="Pfam" id="PF05524">
    <property type="entry name" value="PEP-utilisers_N"/>
    <property type="match status" value="1"/>
</dbReference>
<dbReference type="InterPro" id="IPR035895">
    <property type="entry name" value="HPr-like_sf"/>
</dbReference>
<dbReference type="GO" id="GO:0008965">
    <property type="term" value="F:phosphoenolpyruvate-protein phosphotransferase activity"/>
    <property type="evidence" value="ECO:0007669"/>
    <property type="project" value="UniProtKB-EC"/>
</dbReference>
<evidence type="ECO:0000256" key="16">
    <source>
        <dbReference type="SAM" id="MobiDB-lite"/>
    </source>
</evidence>
<evidence type="ECO:0000256" key="11">
    <source>
        <dbReference type="ARBA" id="ARBA00022683"/>
    </source>
</evidence>
<keyword evidence="14" id="KW-0460">Magnesium</keyword>
<dbReference type="CDD" id="cd00367">
    <property type="entry name" value="PTS-HPr_like"/>
    <property type="match status" value="1"/>
</dbReference>
<dbReference type="Pfam" id="PF00381">
    <property type="entry name" value="PTS-HPr"/>
    <property type="match status" value="1"/>
</dbReference>
<feature type="compositionally biased region" description="Low complexity" evidence="16">
    <location>
        <begin position="128"/>
        <end position="142"/>
    </location>
</feature>
<dbReference type="InterPro" id="IPR040442">
    <property type="entry name" value="Pyrv_kinase-like_dom_sf"/>
</dbReference>
<dbReference type="NCBIfam" id="TIGR01417">
    <property type="entry name" value="PTS_I_fam"/>
    <property type="match status" value="1"/>
</dbReference>
<dbReference type="InterPro" id="IPR050499">
    <property type="entry name" value="PEP-utilizing_PTS_enzyme"/>
</dbReference>
<name>A0A1G5MVW0_AFIMA</name>
<evidence type="ECO:0000256" key="3">
    <source>
        <dbReference type="ARBA" id="ARBA00001946"/>
    </source>
</evidence>
<dbReference type="SUPFAM" id="SSF51621">
    <property type="entry name" value="Phosphoenolpyruvate/pyruvate domain"/>
    <property type="match status" value="1"/>
</dbReference>
<comment type="subunit">
    <text evidence="15">Homodimer. The dihydroxyacetone kinase complex is composed of a homodimer of DhaM, a homodimer of DhaK and the subunit DhaL.</text>
</comment>
<feature type="region of interest" description="Disordered" evidence="16">
    <location>
        <begin position="128"/>
        <end position="148"/>
    </location>
</feature>
<dbReference type="Pfam" id="PF03610">
    <property type="entry name" value="EIIA-man"/>
    <property type="match status" value="1"/>
</dbReference>
<comment type="function">
    <text evidence="4">Component of the dihydroxyacetone kinase complex, which is responsible for the phosphoenolpyruvate (PEP)-dependent phosphorylation of dihydroxyacetone. DhaM serves as the phosphoryl donor. Is phosphorylated by phosphoenolpyruvate in an EI- and HPr-dependent reaction, and a phosphorelay system on histidine residues finally leads to phosphoryl transfer to DhaL and dihydroxyacetone.</text>
</comment>
<dbReference type="PRINTS" id="PR01736">
    <property type="entry name" value="PHPHTRNFRASE"/>
</dbReference>
<dbReference type="SUPFAM" id="SSF53062">
    <property type="entry name" value="PTS system fructose IIA component-like"/>
    <property type="match status" value="1"/>
</dbReference>
<dbReference type="InterPro" id="IPR008731">
    <property type="entry name" value="PTS_EIN"/>
</dbReference>
<dbReference type="InterPro" id="IPR001020">
    <property type="entry name" value="PTS_HPr_His_P_site"/>
</dbReference>
<dbReference type="GO" id="GO:0005737">
    <property type="term" value="C:cytoplasm"/>
    <property type="evidence" value="ECO:0007669"/>
    <property type="project" value="UniProtKB-SubCell"/>
</dbReference>
<evidence type="ECO:0000256" key="1">
    <source>
        <dbReference type="ARBA" id="ARBA00000683"/>
    </source>
</evidence>
<evidence type="ECO:0000256" key="7">
    <source>
        <dbReference type="ARBA" id="ARBA00022448"/>
    </source>
</evidence>
<dbReference type="PANTHER" id="PTHR46244">
    <property type="entry name" value="PHOSPHOENOLPYRUVATE-PROTEIN PHOSPHOTRANSFERASE"/>
    <property type="match status" value="1"/>
</dbReference>
<keyword evidence="11" id="KW-0598">Phosphotransferase system</keyword>
<dbReference type="InterPro" id="IPR015813">
    <property type="entry name" value="Pyrv/PenolPyrv_kinase-like_dom"/>
</dbReference>
<feature type="domain" description="HPr" evidence="18">
    <location>
        <begin position="150"/>
        <end position="240"/>
    </location>
</feature>
<dbReference type="PROSITE" id="PS00369">
    <property type="entry name" value="PTS_HPR_HIS"/>
    <property type="match status" value="1"/>
</dbReference>
<feature type="domain" description="PTS EIIA type-4" evidence="17">
    <location>
        <begin position="1"/>
        <end position="131"/>
    </location>
</feature>
<dbReference type="Gene3D" id="3.20.20.60">
    <property type="entry name" value="Phosphoenolpyruvate-binding domains"/>
    <property type="match status" value="1"/>
</dbReference>
<comment type="cofactor">
    <cofactor evidence="3">
        <name>Mg(2+)</name>
        <dbReference type="ChEBI" id="CHEBI:18420"/>
    </cofactor>
</comment>
<evidence type="ECO:0000256" key="15">
    <source>
        <dbReference type="ARBA" id="ARBA00046577"/>
    </source>
</evidence>
<keyword evidence="8" id="KW-0963">Cytoplasm</keyword>